<accession>A0ABV4WKG3</accession>
<name>A0ABV4WKG3_9CYAN</name>
<protein>
    <submittedName>
        <fullName evidence="2">COP23 domain-containing protein</fullName>
    </submittedName>
</protein>
<reference evidence="2 3" key="1">
    <citation type="submission" date="2024-09" db="EMBL/GenBank/DDBJ databases">
        <title>Floridaenema gen nov. (Aerosakkonemataceae, Aerosakkonematales ord. nov., Cyanobacteria) from benthic tropical and subtropical fresh waters, with the description of four new species.</title>
        <authorList>
            <person name="Moretto J.A."/>
            <person name="Berthold D.E."/>
            <person name="Lefler F.W."/>
            <person name="Huang I.-S."/>
            <person name="Laughinghouse H. IV."/>
        </authorList>
    </citation>
    <scope>NUCLEOTIDE SEQUENCE [LARGE SCALE GENOMIC DNA]</scope>
    <source>
        <strain evidence="2 3">BLCC-F167</strain>
    </source>
</reference>
<evidence type="ECO:0000313" key="3">
    <source>
        <dbReference type="Proteomes" id="UP001576780"/>
    </source>
</evidence>
<sequence length="200" mass="21933">MKLSILTKVFTAGVVSLSAFGTFHQPSQAQNSAAKGFYCDISSGVPVTIYQNAQGASEPWIRWVSNTFRSAGYDPLTRCREVSARLENYRLNKQLRYITVGMMNGQRVVCTASVINGRCENLIFTLKPNQDAVRTLNSLLAWREGQAGVRSLNESGNVPYIDVRERLGEDGNSNAPSTRMNAPTNVQPAPQTGSGSQREL</sequence>
<dbReference type="RefSeq" id="WP_413277993.1">
    <property type="nucleotide sequence ID" value="NZ_JBHFNT010000116.1"/>
</dbReference>
<evidence type="ECO:0000313" key="2">
    <source>
        <dbReference type="EMBL" id="MFB2835583.1"/>
    </source>
</evidence>
<dbReference type="Proteomes" id="UP001576780">
    <property type="component" value="Unassembled WGS sequence"/>
</dbReference>
<feature type="region of interest" description="Disordered" evidence="1">
    <location>
        <begin position="166"/>
        <end position="200"/>
    </location>
</feature>
<feature type="compositionally biased region" description="Polar residues" evidence="1">
    <location>
        <begin position="171"/>
        <end position="200"/>
    </location>
</feature>
<evidence type="ECO:0000256" key="1">
    <source>
        <dbReference type="SAM" id="MobiDB-lite"/>
    </source>
</evidence>
<keyword evidence="3" id="KW-1185">Reference proteome</keyword>
<dbReference type="Pfam" id="PF14218">
    <property type="entry name" value="COP23"/>
    <property type="match status" value="1"/>
</dbReference>
<proteinExistence type="predicted"/>
<gene>
    <name evidence="2" type="ORF">ACE1CA_13710</name>
</gene>
<dbReference type="InterPro" id="IPR025478">
    <property type="entry name" value="COP23"/>
</dbReference>
<comment type="caution">
    <text evidence="2">The sequence shown here is derived from an EMBL/GenBank/DDBJ whole genome shotgun (WGS) entry which is preliminary data.</text>
</comment>
<dbReference type="EMBL" id="JBHFNT010000116">
    <property type="protein sequence ID" value="MFB2835583.1"/>
    <property type="molecule type" value="Genomic_DNA"/>
</dbReference>
<organism evidence="2 3">
    <name type="scientific">Floridaenema evergladense BLCC-F167</name>
    <dbReference type="NCBI Taxonomy" id="3153639"/>
    <lineage>
        <taxon>Bacteria</taxon>
        <taxon>Bacillati</taxon>
        <taxon>Cyanobacteriota</taxon>
        <taxon>Cyanophyceae</taxon>
        <taxon>Oscillatoriophycideae</taxon>
        <taxon>Aerosakkonematales</taxon>
        <taxon>Aerosakkonemataceae</taxon>
        <taxon>Floridanema</taxon>
        <taxon>Floridanema evergladense</taxon>
    </lineage>
</organism>